<gene>
    <name evidence="5" type="ORF">ACHAW5_007340</name>
</gene>
<evidence type="ECO:0000256" key="2">
    <source>
        <dbReference type="ARBA" id="ARBA00023043"/>
    </source>
</evidence>
<dbReference type="SMART" id="SM00248">
    <property type="entry name" value="ANK"/>
    <property type="match status" value="6"/>
</dbReference>
<dbReference type="PANTHER" id="PTHR24153">
    <property type="entry name" value="ESPIN"/>
    <property type="match status" value="1"/>
</dbReference>
<keyword evidence="1" id="KW-0677">Repeat</keyword>
<dbReference type="InterPro" id="IPR002110">
    <property type="entry name" value="Ankyrin_rpt"/>
</dbReference>
<evidence type="ECO:0000256" key="4">
    <source>
        <dbReference type="SAM" id="MobiDB-lite"/>
    </source>
</evidence>
<feature type="region of interest" description="Disordered" evidence="4">
    <location>
        <begin position="1"/>
        <end position="57"/>
    </location>
</feature>
<accession>A0ABD3Q774</accession>
<reference evidence="5 6" key="1">
    <citation type="submission" date="2024-10" db="EMBL/GenBank/DDBJ databases">
        <title>Updated reference genomes for cyclostephanoid diatoms.</title>
        <authorList>
            <person name="Roberts W.R."/>
            <person name="Alverson A.J."/>
        </authorList>
    </citation>
    <scope>NUCLEOTIDE SEQUENCE [LARGE SCALE GENOMIC DNA]</scope>
    <source>
        <strain evidence="5 6">AJA276-08</strain>
    </source>
</reference>
<name>A0ABD3Q774_9STRA</name>
<dbReference type="SUPFAM" id="SSF48403">
    <property type="entry name" value="Ankyrin repeat"/>
    <property type="match status" value="1"/>
</dbReference>
<organism evidence="5 6">
    <name type="scientific">Stephanodiscus triporus</name>
    <dbReference type="NCBI Taxonomy" id="2934178"/>
    <lineage>
        <taxon>Eukaryota</taxon>
        <taxon>Sar</taxon>
        <taxon>Stramenopiles</taxon>
        <taxon>Ochrophyta</taxon>
        <taxon>Bacillariophyta</taxon>
        <taxon>Coscinodiscophyceae</taxon>
        <taxon>Thalassiosirophycidae</taxon>
        <taxon>Stephanodiscales</taxon>
        <taxon>Stephanodiscaceae</taxon>
        <taxon>Stephanodiscus</taxon>
    </lineage>
</organism>
<sequence>MFHKLKKPNKGKDGQVAIAVSHPGPKSQFQSNSFPSPVLYEGRNDLPSAASDPPLASSYGNNALVNGVNVGPSYQDQPETDYDIGPTQLYTYIENKQWDSAIERSRTNPVEVRTWISRREPDDPNRIRWRLLPLHATCVFRAPLSLIEALIAVYPDAPGLIDDQGMLPIHLACRNGASRGVVMTLLNANPSSINVRDKKGRSPLNLVENSNSQNKDTVIEAMQAFKLSLENNTLPAMGTGLRAVSPAVPAVRVGSSSLLASAADGISSLLSPNSINRGNAVSSCEREVDYENRTILFRLVLKKDWDGVASRVNLFPDEASTWIVTKGFNGNLRFLPIHKACVLDPPPAIIMALIAAFPEGVARADQDGWLPLHCACFYSAQDATIAAILQADPKAAQRKDDDGRLPLHYACLKGASENVVSKLLGAHVKGALVKDNDGRMPLHHACSKAASDGVIGELVRLGPKAAQSKDSNGRLPLHLACKKGVSKNALTILLQIYARGAAAKDDQEKLPVHHACQSGVCTPAAVLALLDAHPESIHARTAFGLTPHDEARQPKSDGGLNVSVIIEVLDRFKAEQDRLGMGRDPNGGGLDSARVRELENRVVELTNQADMMRDSLGHIANMAAELKADLILDGSGNSTALAKFCNNLMRLSRER</sequence>
<dbReference type="EMBL" id="JALLAZ020000412">
    <property type="protein sequence ID" value="KAL3795734.1"/>
    <property type="molecule type" value="Genomic_DNA"/>
</dbReference>
<protein>
    <submittedName>
        <fullName evidence="5">Uncharacterized protein</fullName>
    </submittedName>
</protein>
<dbReference type="InterPro" id="IPR052420">
    <property type="entry name" value="Espin/Espin-like"/>
</dbReference>
<evidence type="ECO:0000256" key="1">
    <source>
        <dbReference type="ARBA" id="ARBA00022737"/>
    </source>
</evidence>
<keyword evidence="6" id="KW-1185">Reference proteome</keyword>
<proteinExistence type="predicted"/>
<dbReference type="Pfam" id="PF13857">
    <property type="entry name" value="Ank_5"/>
    <property type="match status" value="1"/>
</dbReference>
<feature type="compositionally biased region" description="Low complexity" evidence="4">
    <location>
        <begin position="45"/>
        <end position="57"/>
    </location>
</feature>
<dbReference type="PANTHER" id="PTHR24153:SF8">
    <property type="entry name" value="FORKED, ISOFORM F"/>
    <property type="match status" value="1"/>
</dbReference>
<feature type="repeat" description="ANK" evidence="3">
    <location>
        <begin position="164"/>
        <end position="198"/>
    </location>
</feature>
<dbReference type="Proteomes" id="UP001530315">
    <property type="component" value="Unassembled WGS sequence"/>
</dbReference>
<evidence type="ECO:0000313" key="5">
    <source>
        <dbReference type="EMBL" id="KAL3795734.1"/>
    </source>
</evidence>
<dbReference type="InterPro" id="IPR036770">
    <property type="entry name" value="Ankyrin_rpt-contain_sf"/>
</dbReference>
<comment type="caution">
    <text evidence="5">The sequence shown here is derived from an EMBL/GenBank/DDBJ whole genome shotgun (WGS) entry which is preliminary data.</text>
</comment>
<evidence type="ECO:0000256" key="3">
    <source>
        <dbReference type="PROSITE-ProRule" id="PRU00023"/>
    </source>
</evidence>
<keyword evidence="2 3" id="KW-0040">ANK repeat</keyword>
<dbReference type="Pfam" id="PF12796">
    <property type="entry name" value="Ank_2"/>
    <property type="match status" value="1"/>
</dbReference>
<dbReference type="PROSITE" id="PS50088">
    <property type="entry name" value="ANK_REPEAT"/>
    <property type="match status" value="1"/>
</dbReference>
<evidence type="ECO:0000313" key="6">
    <source>
        <dbReference type="Proteomes" id="UP001530315"/>
    </source>
</evidence>
<dbReference type="Gene3D" id="1.25.40.20">
    <property type="entry name" value="Ankyrin repeat-containing domain"/>
    <property type="match status" value="3"/>
</dbReference>
<dbReference type="AlphaFoldDB" id="A0ABD3Q774"/>